<dbReference type="GO" id="GO:0006529">
    <property type="term" value="P:asparagine biosynthetic process"/>
    <property type="evidence" value="ECO:0007669"/>
    <property type="project" value="UniProtKB-KW"/>
</dbReference>
<keyword evidence="2 9" id="KW-0028">Amino-acid biosynthesis</keyword>
<comment type="caution">
    <text evidence="11">The sequence shown here is derived from an EMBL/GenBank/DDBJ whole genome shotgun (WGS) entry which is preliminary data.</text>
</comment>
<evidence type="ECO:0000256" key="5">
    <source>
        <dbReference type="ARBA" id="ARBA00022888"/>
    </source>
</evidence>
<dbReference type="EMBL" id="PGCK01000001">
    <property type="protein sequence ID" value="MCD1293815.1"/>
    <property type="molecule type" value="Genomic_DNA"/>
</dbReference>
<dbReference type="Gene3D" id="3.60.20.10">
    <property type="entry name" value="Glutamine Phosphoribosylpyrophosphate, subunit 1, domain 1"/>
    <property type="match status" value="1"/>
</dbReference>
<gene>
    <name evidence="11" type="ORF">CUJ83_02235</name>
</gene>
<dbReference type="PANTHER" id="PTHR11772:SF2">
    <property type="entry name" value="ASPARAGINE SYNTHETASE [GLUTAMINE-HYDROLYZING]"/>
    <property type="match status" value="1"/>
</dbReference>
<dbReference type="SUPFAM" id="SSF56235">
    <property type="entry name" value="N-terminal nucleophile aminohydrolases (Ntn hydrolases)"/>
    <property type="match status" value="1"/>
</dbReference>
<dbReference type="RefSeq" id="WP_230740153.1">
    <property type="nucleotide sequence ID" value="NZ_PGCK01000001.1"/>
</dbReference>
<evidence type="ECO:0000256" key="2">
    <source>
        <dbReference type="ARBA" id="ARBA00022605"/>
    </source>
</evidence>
<keyword evidence="9" id="KW-0315">Glutamine amidotransferase</keyword>
<dbReference type="SUPFAM" id="SSF52402">
    <property type="entry name" value="Adenine nucleotide alpha hydrolases-like"/>
    <property type="match status" value="1"/>
</dbReference>
<dbReference type="EC" id="6.3.5.4" evidence="8"/>
<dbReference type="InterPro" id="IPR017932">
    <property type="entry name" value="GATase_2_dom"/>
</dbReference>
<dbReference type="GO" id="GO:0005524">
    <property type="term" value="F:ATP binding"/>
    <property type="evidence" value="ECO:0007669"/>
    <property type="project" value="UniProtKB-KW"/>
</dbReference>
<comment type="pathway">
    <text evidence="6">Amino-acid biosynthesis.</text>
</comment>
<proteinExistence type="predicted"/>
<dbReference type="AlphaFoldDB" id="A0AAP2RD45"/>
<dbReference type="CDD" id="cd01991">
    <property type="entry name" value="Asn_synthase_B_C"/>
    <property type="match status" value="1"/>
</dbReference>
<evidence type="ECO:0000313" key="12">
    <source>
        <dbReference type="Proteomes" id="UP001320159"/>
    </source>
</evidence>
<evidence type="ECO:0000256" key="7">
    <source>
        <dbReference type="ARBA" id="ARBA00048741"/>
    </source>
</evidence>
<dbReference type="Pfam" id="PF13537">
    <property type="entry name" value="GATase_7"/>
    <property type="match status" value="1"/>
</dbReference>
<evidence type="ECO:0000256" key="4">
    <source>
        <dbReference type="ARBA" id="ARBA00022840"/>
    </source>
</evidence>
<dbReference type="PROSITE" id="PS51278">
    <property type="entry name" value="GATASE_TYPE_2"/>
    <property type="match status" value="1"/>
</dbReference>
<dbReference type="InterPro" id="IPR006426">
    <property type="entry name" value="Asn_synth_AEB"/>
</dbReference>
<keyword evidence="3 8" id="KW-0547">Nucleotide-binding</keyword>
<accession>A0AAP2RD45</accession>
<keyword evidence="1" id="KW-0436">Ligase</keyword>
<evidence type="ECO:0000256" key="6">
    <source>
        <dbReference type="ARBA" id="ARBA00029440"/>
    </source>
</evidence>
<evidence type="ECO:0000313" key="11">
    <source>
        <dbReference type="EMBL" id="MCD1293815.1"/>
    </source>
</evidence>
<dbReference type="GO" id="GO:0005829">
    <property type="term" value="C:cytosol"/>
    <property type="evidence" value="ECO:0007669"/>
    <property type="project" value="TreeGrafter"/>
</dbReference>
<comment type="catalytic activity">
    <reaction evidence="7 8">
        <text>L-aspartate + L-glutamine + ATP + H2O = L-asparagine + L-glutamate + AMP + diphosphate + H(+)</text>
        <dbReference type="Rhea" id="RHEA:12228"/>
        <dbReference type="ChEBI" id="CHEBI:15377"/>
        <dbReference type="ChEBI" id="CHEBI:15378"/>
        <dbReference type="ChEBI" id="CHEBI:29985"/>
        <dbReference type="ChEBI" id="CHEBI:29991"/>
        <dbReference type="ChEBI" id="CHEBI:30616"/>
        <dbReference type="ChEBI" id="CHEBI:33019"/>
        <dbReference type="ChEBI" id="CHEBI:58048"/>
        <dbReference type="ChEBI" id="CHEBI:58359"/>
        <dbReference type="ChEBI" id="CHEBI:456215"/>
        <dbReference type="EC" id="6.3.5.4"/>
    </reaction>
</comment>
<dbReference type="GO" id="GO:0004066">
    <property type="term" value="F:asparagine synthase (glutamine-hydrolyzing) activity"/>
    <property type="evidence" value="ECO:0007669"/>
    <property type="project" value="UniProtKB-EC"/>
</dbReference>
<evidence type="ECO:0000256" key="9">
    <source>
        <dbReference type="PIRSR" id="PIRSR001589-1"/>
    </source>
</evidence>
<evidence type="ECO:0000259" key="10">
    <source>
        <dbReference type="PROSITE" id="PS51278"/>
    </source>
</evidence>
<name>A0AAP2RD45_9EURY</name>
<evidence type="ECO:0000256" key="8">
    <source>
        <dbReference type="PIRNR" id="PIRNR001589"/>
    </source>
</evidence>
<reference evidence="11 12" key="1">
    <citation type="submission" date="2017-11" db="EMBL/GenBank/DDBJ databases">
        <title>Isolation and Characterization of Family Methanocellaceae Species from Potential Methane Hydrate Area Offshore Southwestern Taiwan.</title>
        <authorList>
            <person name="Zhang W.-L."/>
            <person name="Chen W.-C."/>
            <person name="Lai M.-C."/>
            <person name="Chen S.-C."/>
        </authorList>
    </citation>
    <scope>NUCLEOTIDE SEQUENCE [LARGE SCALE GENOMIC DNA]</scope>
    <source>
        <strain evidence="11 12">CWC-04</strain>
    </source>
</reference>
<dbReference type="Gene3D" id="3.40.50.620">
    <property type="entry name" value="HUPs"/>
    <property type="match status" value="1"/>
</dbReference>
<dbReference type="PIRSF" id="PIRSF001589">
    <property type="entry name" value="Asn_synthetase_glu-h"/>
    <property type="match status" value="1"/>
</dbReference>
<keyword evidence="5 9" id="KW-0061">Asparagine biosynthesis</keyword>
<dbReference type="InterPro" id="IPR050795">
    <property type="entry name" value="Asn_Synthetase"/>
</dbReference>
<feature type="active site" description="For GATase activity" evidence="9">
    <location>
        <position position="2"/>
    </location>
</feature>
<dbReference type="InterPro" id="IPR001962">
    <property type="entry name" value="Asn_synthase"/>
</dbReference>
<dbReference type="PANTHER" id="PTHR11772">
    <property type="entry name" value="ASPARAGINE SYNTHETASE"/>
    <property type="match status" value="1"/>
</dbReference>
<evidence type="ECO:0000256" key="1">
    <source>
        <dbReference type="ARBA" id="ARBA00022598"/>
    </source>
</evidence>
<dbReference type="InterPro" id="IPR014729">
    <property type="entry name" value="Rossmann-like_a/b/a_fold"/>
</dbReference>
<dbReference type="Pfam" id="PF00733">
    <property type="entry name" value="Asn_synthase"/>
    <property type="match status" value="1"/>
</dbReference>
<evidence type="ECO:0000256" key="3">
    <source>
        <dbReference type="ARBA" id="ARBA00022741"/>
    </source>
</evidence>
<sequence>MCGIAGFIGKDAGRRTRGMIESIRHRGPDGTGYWEGMIGSEDVALGHAHLKITGDMSQPVTQDGKAIVYNGEIYNFGEFLPGTSDTAALSSGILKDGVGGFLKYASSINGEYAFAAVDSSGMILARDPVGIKPLYYGISQDGFGFASERKALMKAGILDIKRLTPGSVYYNGMEKTAISLPGPDPEVKDTSKAVEMLETALAKAVKLRVHPDAAIAFSGGVDCSLIGAMAQDTPLCTVGLKCSYDIKAATNAARMMDAENRHIVYEMEEKDVEGILPDVIYAIESHEPVKVSIALPIFYLAREVRRSGFRVMLSGQGADELFGGYARYEIAQEEGRLADMLGHDLRHIAEANLERDDAATMAHGVELRVPYLDLNVIGVSQKIDASLKVYFDGKGYIRKYILRKMAERYLPHEISIAPKKAIQYGTSVQKVLARLARDNGFKGDLAGYFRSLYEVVF</sequence>
<feature type="domain" description="Glutamine amidotransferase type-2" evidence="10">
    <location>
        <begin position="2"/>
        <end position="174"/>
    </location>
</feature>
<dbReference type="Proteomes" id="UP001320159">
    <property type="component" value="Unassembled WGS sequence"/>
</dbReference>
<keyword evidence="4 8" id="KW-0067">ATP-binding</keyword>
<dbReference type="InterPro" id="IPR029055">
    <property type="entry name" value="Ntn_hydrolases_N"/>
</dbReference>
<organism evidence="11 12">
    <name type="scientific">Methanooceanicella nereidis</name>
    <dbReference type="NCBI Taxonomy" id="2052831"/>
    <lineage>
        <taxon>Archaea</taxon>
        <taxon>Methanobacteriati</taxon>
        <taxon>Methanobacteriota</taxon>
        <taxon>Stenosarchaea group</taxon>
        <taxon>Methanomicrobia</taxon>
        <taxon>Methanocellales</taxon>
        <taxon>Methanocellaceae</taxon>
        <taxon>Methanooceanicella</taxon>
    </lineage>
</organism>
<protein>
    <recommendedName>
        <fullName evidence="8">Putative asparagine synthetase [glutamine-hydrolyzing]</fullName>
        <ecNumber evidence="8">6.3.5.4</ecNumber>
    </recommendedName>
</protein>
<keyword evidence="12" id="KW-1185">Reference proteome</keyword>